<comment type="caution">
    <text evidence="8">The sequence shown here is derived from an EMBL/GenBank/DDBJ whole genome shotgun (WGS) entry which is preliminary data.</text>
</comment>
<dbReference type="SUPFAM" id="SSF51905">
    <property type="entry name" value="FAD/NAD(P)-binding domain"/>
    <property type="match status" value="1"/>
</dbReference>
<evidence type="ECO:0000256" key="2">
    <source>
        <dbReference type="ARBA" id="ARBA00005833"/>
    </source>
</evidence>
<name>A0A848IZ65_9BACT</name>
<dbReference type="Pfam" id="PF01593">
    <property type="entry name" value="Amino_oxidase"/>
    <property type="match status" value="1"/>
</dbReference>
<dbReference type="PANTHER" id="PTHR10742:SF410">
    <property type="entry name" value="LYSINE-SPECIFIC HISTONE DEMETHYLASE 2"/>
    <property type="match status" value="1"/>
</dbReference>
<evidence type="ECO:0000256" key="5">
    <source>
        <dbReference type="ARBA" id="ARBA00023070"/>
    </source>
</evidence>
<dbReference type="EMBL" id="JABBNU010000010">
    <property type="protein sequence ID" value="NMM49823.1"/>
    <property type="molecule type" value="Genomic_DNA"/>
</dbReference>
<evidence type="ECO:0000256" key="1">
    <source>
        <dbReference type="ARBA" id="ARBA00004814"/>
    </source>
</evidence>
<dbReference type="Proteomes" id="UP000559010">
    <property type="component" value="Unassembled WGS sequence"/>
</dbReference>
<evidence type="ECO:0000259" key="7">
    <source>
        <dbReference type="Pfam" id="PF01593"/>
    </source>
</evidence>
<dbReference type="SUPFAM" id="SSF54373">
    <property type="entry name" value="FAD-linked reductases, C-terminal domain"/>
    <property type="match status" value="1"/>
</dbReference>
<feature type="domain" description="Amine oxidase" evidence="7">
    <location>
        <begin position="27"/>
        <end position="555"/>
    </location>
</feature>
<evidence type="ECO:0000256" key="4">
    <source>
        <dbReference type="ARBA" id="ARBA00017871"/>
    </source>
</evidence>
<keyword evidence="9" id="KW-1185">Reference proteome</keyword>
<dbReference type="AlphaFoldDB" id="A0A848IZ65"/>
<dbReference type="GO" id="GO:0009851">
    <property type="term" value="P:auxin biosynthetic process"/>
    <property type="evidence" value="ECO:0007669"/>
    <property type="project" value="UniProtKB-KW"/>
</dbReference>
<evidence type="ECO:0000313" key="9">
    <source>
        <dbReference type="Proteomes" id="UP000559010"/>
    </source>
</evidence>
<dbReference type="PANTHER" id="PTHR10742">
    <property type="entry name" value="FLAVIN MONOAMINE OXIDASE"/>
    <property type="match status" value="1"/>
</dbReference>
<dbReference type="InterPro" id="IPR002937">
    <property type="entry name" value="Amino_oxidase"/>
</dbReference>
<comment type="pathway">
    <text evidence="1">Plant hormone metabolism; auxin biosynthesis.</text>
</comment>
<organism evidence="8 9">
    <name type="scientific">Marinigracilibium pacificum</name>
    <dbReference type="NCBI Taxonomy" id="2729599"/>
    <lineage>
        <taxon>Bacteria</taxon>
        <taxon>Pseudomonadati</taxon>
        <taxon>Bacteroidota</taxon>
        <taxon>Cytophagia</taxon>
        <taxon>Cytophagales</taxon>
        <taxon>Flammeovirgaceae</taxon>
        <taxon>Marinigracilibium</taxon>
    </lineage>
</organism>
<accession>A0A848IZ65</accession>
<reference evidence="8 9" key="1">
    <citation type="submission" date="2020-04" db="EMBL/GenBank/DDBJ databases">
        <title>Flammeovirgaceae bacterium KN852 isolated from deep sea.</title>
        <authorList>
            <person name="Zhang D.-C."/>
        </authorList>
    </citation>
    <scope>NUCLEOTIDE SEQUENCE [LARGE SCALE GENOMIC DNA]</scope>
    <source>
        <strain evidence="8 9">KN852</strain>
    </source>
</reference>
<dbReference type="RefSeq" id="WP_169683317.1">
    <property type="nucleotide sequence ID" value="NZ_JABBNU010000010.1"/>
</dbReference>
<proteinExistence type="inferred from homology"/>
<protein>
    <recommendedName>
        <fullName evidence="4">Tryptophan 2-monooxygenase</fullName>
        <ecNumber evidence="3">1.13.12.3</ecNumber>
    </recommendedName>
</protein>
<dbReference type="Gene3D" id="3.50.50.60">
    <property type="entry name" value="FAD/NAD(P)-binding domain"/>
    <property type="match status" value="1"/>
</dbReference>
<dbReference type="EC" id="1.13.12.3" evidence="3"/>
<gene>
    <name evidence="8" type="ORF">HH304_15555</name>
</gene>
<evidence type="ECO:0000256" key="6">
    <source>
        <dbReference type="ARBA" id="ARBA00047321"/>
    </source>
</evidence>
<sequence>MSLKNLELQDNIPSVKQVEVAIVGAGVSGLYSAYRLTYDENTPMPANQVQIFEMSQRIGGRLESVKLPGMSISGELGGMRYLTSQKIVTSLIEDVFKDKLTHVEFPMGDDKNHFGYFRKERFRMSDWEDAQKKGEKLQTRYYLNDDDIGYSANQLFNKVIYDVLQADPWFVECYGSKISNPQPYVYNFELTREDWNVVKPKLTYHFQGPYEGMKVNDLGFWNLIKDRISQEGYAFLSEAGGYFSNTINWNAAEAFPYMVGDFSDSEVDYRTIEGGYDQIAYALADAYLAKEGANIWKGNRLDTFKKQASGNYKYALEFFNEESGSTWTLEANKIILAMPRRSLELLDQNNFFFDIDTQKELQKNMASVLKEPSLKILMGFEYPWWKDDFGTQSGHSITDLPMRQCYYFGTDPNNSNSLFLGSYNDMETVSFWKALAEAREIGAENLKLFKVKVTNNFAASDISQELEENQATQAMVDEAMNQVRELHGRNEIPDPYVTWYKDWGLDPYGGGYHAWKASYDIAKTMEYMRRPNLNEEIYICGEAYSDQQGWVEGAFCVAEHMLEKSFDLKRPGWLDCDYYLGW</sequence>
<comment type="catalytic activity">
    <reaction evidence="6">
        <text>L-tryptophan + O2 = indole-3-acetamide + CO2 + H2O</text>
        <dbReference type="Rhea" id="RHEA:16165"/>
        <dbReference type="ChEBI" id="CHEBI:15377"/>
        <dbReference type="ChEBI" id="CHEBI:15379"/>
        <dbReference type="ChEBI" id="CHEBI:16031"/>
        <dbReference type="ChEBI" id="CHEBI:16526"/>
        <dbReference type="ChEBI" id="CHEBI:57912"/>
        <dbReference type="EC" id="1.13.12.3"/>
    </reaction>
</comment>
<keyword evidence="5" id="KW-0073">Auxin biosynthesis</keyword>
<evidence type="ECO:0000256" key="3">
    <source>
        <dbReference type="ARBA" id="ARBA00012535"/>
    </source>
</evidence>
<comment type="similarity">
    <text evidence="2">Belongs to the tryptophan 2-monooxygenase family.</text>
</comment>
<dbReference type="InterPro" id="IPR036188">
    <property type="entry name" value="FAD/NAD-bd_sf"/>
</dbReference>
<evidence type="ECO:0000313" key="8">
    <source>
        <dbReference type="EMBL" id="NMM49823.1"/>
    </source>
</evidence>
<dbReference type="GO" id="GO:0050361">
    <property type="term" value="F:tryptophan 2-monooxygenase activity"/>
    <property type="evidence" value="ECO:0007669"/>
    <property type="project" value="UniProtKB-EC"/>
</dbReference>
<dbReference type="Gene3D" id="3.90.660.10">
    <property type="match status" value="1"/>
</dbReference>
<dbReference type="InterPro" id="IPR050281">
    <property type="entry name" value="Flavin_monoamine_oxidase"/>
</dbReference>